<dbReference type="Proteomes" id="UP000538292">
    <property type="component" value="Unassembled WGS sequence"/>
</dbReference>
<dbReference type="PANTHER" id="PTHR40053:SF1">
    <property type="entry name" value="SPORULATION-CONTROL PROTEIN SPO0M"/>
    <property type="match status" value="1"/>
</dbReference>
<comment type="caution">
    <text evidence="1">The sequence shown here is derived from an EMBL/GenBank/DDBJ whole genome shotgun (WGS) entry which is preliminary data.</text>
</comment>
<protein>
    <submittedName>
        <fullName evidence="1">Sporulation protein</fullName>
    </submittedName>
</protein>
<proteinExistence type="predicted"/>
<evidence type="ECO:0000313" key="1">
    <source>
        <dbReference type="EMBL" id="MBA4602493.1"/>
    </source>
</evidence>
<gene>
    <name evidence="1" type="ORF">H2C83_09235</name>
</gene>
<dbReference type="AlphaFoldDB" id="A0A7W1XSI7"/>
<dbReference type="PANTHER" id="PTHR40053">
    <property type="entry name" value="SPORULATION-CONTROL PROTEIN SPO0M"/>
    <property type="match status" value="1"/>
</dbReference>
<keyword evidence="2" id="KW-1185">Reference proteome</keyword>
<dbReference type="InterPro" id="IPR009776">
    <property type="entry name" value="Spore_0_M"/>
</dbReference>
<accession>A0A7W1XSI7</accession>
<sequence length="299" mass="33939">MFKNLMARFGKGAAKVDLVLDKNQFQLGETVAGRLMIQGGEVEQEINKIDILLMVAIRHDDTEHLHTVATIPTYESFTIHPGERKEFPFQYLLPYDLLISGNHVTYFFSTNLDIAGGVDQKDRDYIEILCPNPLQQVLDALSRLGFREKHDSRKFNGRVQEFELFPTDFLQGRAEELEFIAAVQPDGVRLLLELDLYSFGHEKELKREVFISQQVLESEDELVSELKRILEEMAEYGVTGYYRDAHGHSYHHGHSSSGLSGAVGGFAAGVIGAMVVDEVVDELFEDDDEDELEDFFEDD</sequence>
<dbReference type="EMBL" id="JACEOL010000030">
    <property type="protein sequence ID" value="MBA4602493.1"/>
    <property type="molecule type" value="Genomic_DNA"/>
</dbReference>
<organism evidence="1 2">
    <name type="scientific">Thermoactinomyces mirandus</name>
    <dbReference type="NCBI Taxonomy" id="2756294"/>
    <lineage>
        <taxon>Bacteria</taxon>
        <taxon>Bacillati</taxon>
        <taxon>Bacillota</taxon>
        <taxon>Bacilli</taxon>
        <taxon>Bacillales</taxon>
        <taxon>Thermoactinomycetaceae</taxon>
        <taxon>Thermoactinomyces</taxon>
    </lineage>
</organism>
<reference evidence="1 2" key="1">
    <citation type="submission" date="2020-07" db="EMBL/GenBank/DDBJ databases">
        <title>Thermoactinomyces phylogeny.</title>
        <authorList>
            <person name="Dunlap C."/>
        </authorList>
    </citation>
    <scope>NUCLEOTIDE SEQUENCE [LARGE SCALE GENOMIC DNA]</scope>
    <source>
        <strain evidence="1 2">AMNI-1</strain>
    </source>
</reference>
<name>A0A7W1XSI7_9BACL</name>
<dbReference type="Pfam" id="PF07070">
    <property type="entry name" value="Spo0M"/>
    <property type="match status" value="1"/>
</dbReference>
<evidence type="ECO:0000313" key="2">
    <source>
        <dbReference type="Proteomes" id="UP000538292"/>
    </source>
</evidence>
<dbReference type="RefSeq" id="WP_220184096.1">
    <property type="nucleotide sequence ID" value="NZ_JACEOL010000030.1"/>
</dbReference>